<evidence type="ECO:0000256" key="1">
    <source>
        <dbReference type="SAM" id="MobiDB-lite"/>
    </source>
</evidence>
<dbReference type="SUPFAM" id="SSF48403">
    <property type="entry name" value="Ankyrin repeat"/>
    <property type="match status" value="1"/>
</dbReference>
<sequence length="185" mass="20010">MEDFLETNDDMDGQGSSALGAASTSSLSWETVKRTNKVFLENGDDINFIEATIPDSTNKYPGFDRPCALPLYDFASAGSIIGAKLLLEHGADPTAKGLSGRRPMHAVLDANDLDPALAERIFTIMVRASDEQGGDLNLYDQSPGPTREAPRESNIKFDIMEMISQRLRTAFQGNSLLSSLIAGPL</sequence>
<proteinExistence type="predicted"/>
<dbReference type="Proteomes" id="UP000541154">
    <property type="component" value="Unassembled WGS sequence"/>
</dbReference>
<dbReference type="Gene3D" id="1.25.40.20">
    <property type="entry name" value="Ankyrin repeat-containing domain"/>
    <property type="match status" value="1"/>
</dbReference>
<reference evidence="2 3" key="1">
    <citation type="submission" date="2019-04" db="EMBL/GenBank/DDBJ databases">
        <title>Aspergillus burnettii sp. nov., novel species from soil in southeast Queensland.</title>
        <authorList>
            <person name="Gilchrist C.L.M."/>
            <person name="Pitt J.I."/>
            <person name="Lange L."/>
            <person name="Lacey H.J."/>
            <person name="Vuong D."/>
            <person name="Midgley D.J."/>
            <person name="Greenfield P."/>
            <person name="Bradbury M."/>
            <person name="Lacey E."/>
            <person name="Busk P.K."/>
            <person name="Pilgaard B."/>
            <person name="Chooi Y.H."/>
            <person name="Piggott A.M."/>
        </authorList>
    </citation>
    <scope>NUCLEOTIDE SEQUENCE [LARGE SCALE GENOMIC DNA]</scope>
    <source>
        <strain evidence="2 3">FRR 5400</strain>
    </source>
</reference>
<evidence type="ECO:0000313" key="3">
    <source>
        <dbReference type="Proteomes" id="UP000541154"/>
    </source>
</evidence>
<organism evidence="2 3">
    <name type="scientific">Petromyces alliaceus</name>
    <name type="common">Aspergillus alliaceus</name>
    <dbReference type="NCBI Taxonomy" id="209559"/>
    <lineage>
        <taxon>Eukaryota</taxon>
        <taxon>Fungi</taxon>
        <taxon>Dikarya</taxon>
        <taxon>Ascomycota</taxon>
        <taxon>Pezizomycotina</taxon>
        <taxon>Eurotiomycetes</taxon>
        <taxon>Eurotiomycetidae</taxon>
        <taxon>Eurotiales</taxon>
        <taxon>Aspergillaceae</taxon>
        <taxon>Aspergillus</taxon>
        <taxon>Aspergillus subgen. Circumdati</taxon>
    </lineage>
</organism>
<keyword evidence="3" id="KW-1185">Reference proteome</keyword>
<comment type="caution">
    <text evidence="2">The sequence shown here is derived from an EMBL/GenBank/DDBJ whole genome shotgun (WGS) entry which is preliminary data.</text>
</comment>
<accession>A0A8H6A252</accession>
<gene>
    <name evidence="2" type="ORF">ETB97_003180</name>
</gene>
<dbReference type="InterPro" id="IPR036770">
    <property type="entry name" value="Ankyrin_rpt-contain_sf"/>
</dbReference>
<name>A0A8H6A252_PETAA</name>
<dbReference type="AlphaFoldDB" id="A0A8H6A252"/>
<evidence type="ECO:0008006" key="4">
    <source>
        <dbReference type="Google" id="ProtNLM"/>
    </source>
</evidence>
<protein>
    <recommendedName>
        <fullName evidence="4">Ankyrin repeat protein</fullName>
    </recommendedName>
</protein>
<evidence type="ECO:0000313" key="2">
    <source>
        <dbReference type="EMBL" id="KAF5859221.1"/>
    </source>
</evidence>
<dbReference type="EMBL" id="SPNV01000173">
    <property type="protein sequence ID" value="KAF5859221.1"/>
    <property type="molecule type" value="Genomic_DNA"/>
</dbReference>
<feature type="region of interest" description="Disordered" evidence="1">
    <location>
        <begin position="1"/>
        <end position="20"/>
    </location>
</feature>
<feature type="compositionally biased region" description="Acidic residues" evidence="1">
    <location>
        <begin position="1"/>
        <end position="12"/>
    </location>
</feature>